<organism evidence="6 7">
    <name type="scientific">Shewanella sedimentimangrovi</name>
    <dbReference type="NCBI Taxonomy" id="2814293"/>
    <lineage>
        <taxon>Bacteria</taxon>
        <taxon>Pseudomonadati</taxon>
        <taxon>Pseudomonadota</taxon>
        <taxon>Gammaproteobacteria</taxon>
        <taxon>Alteromonadales</taxon>
        <taxon>Shewanellaceae</taxon>
        <taxon>Shewanella</taxon>
    </lineage>
</organism>
<name>A0ABX7QX03_9GAMM</name>
<keyword evidence="5 6" id="KW-0413">Isomerase</keyword>
<dbReference type="CDD" id="cd00438">
    <property type="entry name" value="cupin_RmlC"/>
    <property type="match status" value="1"/>
</dbReference>
<comment type="similarity">
    <text evidence="5">Belongs to the dTDP-4-dehydrorhamnose 3,5-epimerase family.</text>
</comment>
<gene>
    <name evidence="6" type="primary">rfbC</name>
    <name evidence="6" type="ORF">JYB85_11910</name>
</gene>
<evidence type="ECO:0000256" key="5">
    <source>
        <dbReference type="RuleBase" id="RU364069"/>
    </source>
</evidence>
<evidence type="ECO:0000256" key="4">
    <source>
        <dbReference type="ARBA" id="ARBA00019595"/>
    </source>
</evidence>
<evidence type="ECO:0000256" key="1">
    <source>
        <dbReference type="ARBA" id="ARBA00001298"/>
    </source>
</evidence>
<comment type="catalytic activity">
    <reaction evidence="1 5">
        <text>dTDP-4-dehydro-6-deoxy-alpha-D-glucose = dTDP-4-dehydro-beta-L-rhamnose</text>
        <dbReference type="Rhea" id="RHEA:16969"/>
        <dbReference type="ChEBI" id="CHEBI:57649"/>
        <dbReference type="ChEBI" id="CHEBI:62830"/>
        <dbReference type="EC" id="5.1.3.13"/>
    </reaction>
</comment>
<evidence type="ECO:0000256" key="2">
    <source>
        <dbReference type="ARBA" id="ARBA00001997"/>
    </source>
</evidence>
<dbReference type="Gene3D" id="2.60.120.10">
    <property type="entry name" value="Jelly Rolls"/>
    <property type="match status" value="1"/>
</dbReference>
<dbReference type="PANTHER" id="PTHR21047:SF2">
    <property type="entry name" value="THYMIDINE DIPHOSPHO-4-KETO-RHAMNOSE 3,5-EPIMERASE"/>
    <property type="match status" value="1"/>
</dbReference>
<dbReference type="InterPro" id="IPR000888">
    <property type="entry name" value="RmlC-like"/>
</dbReference>
<dbReference type="NCBIfam" id="TIGR01221">
    <property type="entry name" value="rmlC"/>
    <property type="match status" value="1"/>
</dbReference>
<reference evidence="6 7" key="1">
    <citation type="submission" date="2021-03" db="EMBL/GenBank/DDBJ databases">
        <title>Novel species identification of genus Shewanella.</title>
        <authorList>
            <person name="Liu G."/>
            <person name="Zhang Q."/>
        </authorList>
    </citation>
    <scope>NUCLEOTIDE SEQUENCE [LARGE SCALE GENOMIC DNA]</scope>
    <source>
        <strain evidence="6 7">FJAT-52962</strain>
    </source>
</reference>
<protein>
    <recommendedName>
        <fullName evidence="4 5">dTDP-4-dehydrorhamnose 3,5-epimerase</fullName>
        <ecNumber evidence="3 5">5.1.3.13</ecNumber>
    </recommendedName>
    <alternativeName>
        <fullName evidence="5">Thymidine diphospho-4-keto-rhamnose 3,5-epimerase</fullName>
    </alternativeName>
</protein>
<dbReference type="Pfam" id="PF00908">
    <property type="entry name" value="dTDP_sugar_isom"/>
    <property type="match status" value="1"/>
</dbReference>
<dbReference type="EC" id="5.1.3.13" evidence="3 5"/>
<accession>A0ABX7QX03</accession>
<dbReference type="InterPro" id="IPR011051">
    <property type="entry name" value="RmlC_Cupin_sf"/>
</dbReference>
<dbReference type="GO" id="GO:0008830">
    <property type="term" value="F:dTDP-4-dehydrorhamnose 3,5-epimerase activity"/>
    <property type="evidence" value="ECO:0007669"/>
    <property type="project" value="UniProtKB-EC"/>
</dbReference>
<evidence type="ECO:0000256" key="3">
    <source>
        <dbReference type="ARBA" id="ARBA00012098"/>
    </source>
</evidence>
<dbReference type="EMBL" id="CP071502">
    <property type="protein sequence ID" value="QSX36042.1"/>
    <property type="molecule type" value="Genomic_DNA"/>
</dbReference>
<comment type="pathway">
    <text evidence="5">Carbohydrate biosynthesis; dTDP-L-rhamnose biosynthesis.</text>
</comment>
<dbReference type="PANTHER" id="PTHR21047">
    <property type="entry name" value="DTDP-6-DEOXY-D-GLUCOSE-3,5 EPIMERASE"/>
    <property type="match status" value="1"/>
</dbReference>
<dbReference type="SUPFAM" id="SSF51182">
    <property type="entry name" value="RmlC-like cupins"/>
    <property type="match status" value="1"/>
</dbReference>
<comment type="function">
    <text evidence="2 5">Catalyzes the epimerization of the C3' and C5'positions of dTDP-6-deoxy-D-xylo-4-hexulose, forming dTDP-6-deoxy-L-lyxo-4-hexulose.</text>
</comment>
<keyword evidence="7" id="KW-1185">Reference proteome</keyword>
<evidence type="ECO:0000313" key="6">
    <source>
        <dbReference type="EMBL" id="QSX36042.1"/>
    </source>
</evidence>
<evidence type="ECO:0000313" key="7">
    <source>
        <dbReference type="Proteomes" id="UP000663207"/>
    </source>
</evidence>
<dbReference type="InterPro" id="IPR014710">
    <property type="entry name" value="RmlC-like_jellyroll"/>
</dbReference>
<comment type="subunit">
    <text evidence="5">Homodimer.</text>
</comment>
<proteinExistence type="inferred from homology"/>
<sequence length="185" mass="21173">MKVIKTKIKDLVVIEPKIFGDERGFFYEMFQSERYKNAGINENFVQDNRSRSAKGVLRGLHFQKNKPQGKLVSVTIGEVFDVAVDLRKDSETFGQFESVLLTGENKLQFYVPPGFAHGFCVLSESADFQYKCTDYYDPSDESGLIWNDPDLNIPWPISSPLLSEKDMTLPTLAEIKYKIINGWEQ</sequence>
<dbReference type="Proteomes" id="UP000663207">
    <property type="component" value="Chromosome"/>
</dbReference>
<dbReference type="RefSeq" id="WP_207379479.1">
    <property type="nucleotide sequence ID" value="NZ_CP071502.1"/>
</dbReference>